<comment type="caution">
    <text evidence="1">The sequence shown here is derived from an EMBL/GenBank/DDBJ whole genome shotgun (WGS) entry which is preliminary data.</text>
</comment>
<accession>A0A7W8M9G3</accession>
<dbReference type="Proteomes" id="UP000532440">
    <property type="component" value="Unassembled WGS sequence"/>
</dbReference>
<dbReference type="Pfam" id="PF04299">
    <property type="entry name" value="FMN_bind_2"/>
    <property type="match status" value="1"/>
</dbReference>
<keyword evidence="2" id="KW-1185">Reference proteome</keyword>
<protein>
    <submittedName>
        <fullName evidence="1">Transcriptional regulator</fullName>
    </submittedName>
</protein>
<dbReference type="SUPFAM" id="SSF50475">
    <property type="entry name" value="FMN-binding split barrel"/>
    <property type="match status" value="1"/>
</dbReference>
<name>A0A7W8M9G3_9BURK</name>
<sequence length="212" mass="23482">MYVPDHFDEPRPEVLHRLIAAHPFGTLVTAGEGGLDAEHLPFELSPSEGPLGTLRAHVARANPVWTAVREHAEVLVIFRAADAYVSPNWYPSKHETHRQVPTWNYRVVHAHGRLAVRDDERFLRGLLARLTRSHEATQPRPWKMGDAPADHVEALLKAVVGIEIPIARLAGKLKLSQNREARDRVGAAEALKAAGQHELGQAMLDAMTGTPR</sequence>
<dbReference type="EMBL" id="JACHGB010000005">
    <property type="protein sequence ID" value="MBB5272848.1"/>
    <property type="molecule type" value="Genomic_DNA"/>
</dbReference>
<evidence type="ECO:0000313" key="2">
    <source>
        <dbReference type="Proteomes" id="UP000532440"/>
    </source>
</evidence>
<dbReference type="AlphaFoldDB" id="A0A7W8M9G3"/>
<dbReference type="PIRSF" id="PIRSF010372">
    <property type="entry name" value="PaiB"/>
    <property type="match status" value="1"/>
</dbReference>
<dbReference type="PANTHER" id="PTHR35802">
    <property type="entry name" value="PROTEASE SYNTHASE AND SPORULATION PROTEIN PAI 2"/>
    <property type="match status" value="1"/>
</dbReference>
<dbReference type="InterPro" id="IPR007396">
    <property type="entry name" value="TR_PAI2-type"/>
</dbReference>
<evidence type="ECO:0000313" key="1">
    <source>
        <dbReference type="EMBL" id="MBB5272848.1"/>
    </source>
</evidence>
<dbReference type="PANTHER" id="PTHR35802:SF1">
    <property type="entry name" value="PROTEASE SYNTHASE AND SPORULATION PROTEIN PAI 2"/>
    <property type="match status" value="1"/>
</dbReference>
<organism evidence="1 2">
    <name type="scientific">Quisquiliibacterium transsilvanicum</name>
    <dbReference type="NCBI Taxonomy" id="1549638"/>
    <lineage>
        <taxon>Bacteria</taxon>
        <taxon>Pseudomonadati</taxon>
        <taxon>Pseudomonadota</taxon>
        <taxon>Betaproteobacteria</taxon>
        <taxon>Burkholderiales</taxon>
        <taxon>Burkholderiaceae</taxon>
        <taxon>Quisquiliibacterium</taxon>
    </lineage>
</organism>
<gene>
    <name evidence="1" type="ORF">HNQ70_002871</name>
</gene>
<dbReference type="Gene3D" id="2.30.110.10">
    <property type="entry name" value="Electron Transport, Fmn-binding Protein, Chain A"/>
    <property type="match status" value="1"/>
</dbReference>
<dbReference type="InterPro" id="IPR012349">
    <property type="entry name" value="Split_barrel_FMN-bd"/>
</dbReference>
<dbReference type="RefSeq" id="WP_183968778.1">
    <property type="nucleotide sequence ID" value="NZ_BAABEW010000012.1"/>
</dbReference>
<reference evidence="1 2" key="1">
    <citation type="submission" date="2020-08" db="EMBL/GenBank/DDBJ databases">
        <title>Genomic Encyclopedia of Type Strains, Phase IV (KMG-IV): sequencing the most valuable type-strain genomes for metagenomic binning, comparative biology and taxonomic classification.</title>
        <authorList>
            <person name="Goeker M."/>
        </authorList>
    </citation>
    <scope>NUCLEOTIDE SEQUENCE [LARGE SCALE GENOMIC DNA]</scope>
    <source>
        <strain evidence="1 2">DSM 29781</strain>
    </source>
</reference>
<proteinExistence type="predicted"/>